<evidence type="ECO:0000313" key="1">
    <source>
        <dbReference type="EMBL" id="TQD98050.1"/>
    </source>
</evidence>
<name>A0A540MH11_MALBA</name>
<evidence type="ECO:0000313" key="2">
    <source>
        <dbReference type="Proteomes" id="UP000315295"/>
    </source>
</evidence>
<dbReference type="CDD" id="cd03062">
    <property type="entry name" value="TRX_Fd_Sucrase"/>
    <property type="match status" value="1"/>
</dbReference>
<reference evidence="1 2" key="1">
    <citation type="journal article" date="2019" name="G3 (Bethesda)">
        <title>Sequencing of a Wild Apple (Malus baccata) Genome Unravels the Differences Between Cultivated and Wild Apple Species Regarding Disease Resistance and Cold Tolerance.</title>
        <authorList>
            <person name="Chen X."/>
        </authorList>
    </citation>
    <scope>NUCLEOTIDE SEQUENCE [LARGE SCALE GENOMIC DNA]</scope>
    <source>
        <strain evidence="2">cv. Shandingzi</strain>
        <tissue evidence="1">Leaves</tissue>
    </source>
</reference>
<sequence length="130" mass="14357">MTGSHVFVCAHGSRDKRCGVCGPILIDKFKEEAELRGLTNQVFVTACSHIGDHKCAGNLIVYSPGSDGSITGHWYGYVTPEDVPELLDQHIGKGEIIERLWRIVCFRFCQLSADEKFTGSEASVVIFSYC</sequence>
<dbReference type="FunFam" id="3.40.30.10:FF:000213">
    <property type="entry name" value="APD1p protein"/>
    <property type="match status" value="1"/>
</dbReference>
<dbReference type="InterPro" id="IPR009737">
    <property type="entry name" value="Aim32/Apd1-like"/>
</dbReference>
<dbReference type="AlphaFoldDB" id="A0A540MH11"/>
<dbReference type="Gene3D" id="3.40.30.10">
    <property type="entry name" value="Glutaredoxin"/>
    <property type="match status" value="1"/>
</dbReference>
<dbReference type="Pfam" id="PF06999">
    <property type="entry name" value="Suc_Fer-like"/>
    <property type="match status" value="1"/>
</dbReference>
<dbReference type="STRING" id="106549.A0A540MH11"/>
<gene>
    <name evidence="1" type="ORF">C1H46_016315</name>
</gene>
<accession>A0A540MH11</accession>
<proteinExistence type="predicted"/>
<dbReference type="InterPro" id="IPR036249">
    <property type="entry name" value="Thioredoxin-like_sf"/>
</dbReference>
<dbReference type="EMBL" id="VIEB01000259">
    <property type="protein sequence ID" value="TQD98050.1"/>
    <property type="molecule type" value="Genomic_DNA"/>
</dbReference>
<dbReference type="PANTHER" id="PTHR31902">
    <property type="entry name" value="ACTIN PATCHES DISTAL PROTEIN 1"/>
    <property type="match status" value="1"/>
</dbReference>
<comment type="caution">
    <text evidence="1">The sequence shown here is derived from an EMBL/GenBank/DDBJ whole genome shotgun (WGS) entry which is preliminary data.</text>
</comment>
<dbReference type="Proteomes" id="UP000315295">
    <property type="component" value="Unassembled WGS sequence"/>
</dbReference>
<dbReference type="PANTHER" id="PTHR31902:SF10">
    <property type="entry name" value="SUCRASE_FERREDOXIN-LIKE FAMILY PROTEIN"/>
    <property type="match status" value="1"/>
</dbReference>
<protein>
    <submittedName>
        <fullName evidence="1">Uncharacterized protein</fullName>
    </submittedName>
</protein>
<organism evidence="1 2">
    <name type="scientific">Malus baccata</name>
    <name type="common">Siberian crab apple</name>
    <name type="synonym">Pyrus baccata</name>
    <dbReference type="NCBI Taxonomy" id="106549"/>
    <lineage>
        <taxon>Eukaryota</taxon>
        <taxon>Viridiplantae</taxon>
        <taxon>Streptophyta</taxon>
        <taxon>Embryophyta</taxon>
        <taxon>Tracheophyta</taxon>
        <taxon>Spermatophyta</taxon>
        <taxon>Magnoliopsida</taxon>
        <taxon>eudicotyledons</taxon>
        <taxon>Gunneridae</taxon>
        <taxon>Pentapetalae</taxon>
        <taxon>rosids</taxon>
        <taxon>fabids</taxon>
        <taxon>Rosales</taxon>
        <taxon>Rosaceae</taxon>
        <taxon>Amygdaloideae</taxon>
        <taxon>Maleae</taxon>
        <taxon>Malus</taxon>
    </lineage>
</organism>
<keyword evidence="2" id="KW-1185">Reference proteome</keyword>
<dbReference type="SUPFAM" id="SSF52833">
    <property type="entry name" value="Thioredoxin-like"/>
    <property type="match status" value="1"/>
</dbReference>